<sequence>MPKRERGILGFVKPSTPILFSAQGETWPSDDSDDDYGTSIKVKPKKKTRKKRTNRYSKTCKEISPDRQATDNAWQSAVPPEILFKIFKHVTDTEGALPFLCRVSAVCILWHRVASDEHLWCNVDLSYGWIKKQASWLLWLSEHRLQQVRILNLSGWKISDLKVESALKVIVENCKQLESIGLSRCKVPPTTLQLLTSCDNLKGIDLSHVESASKRKYQNALKQLLEVKGKNLEDIRLAGCLCNLSKIIIYLMAYCPNLVLVDISNPSYGWANIDIDKFQASCPRLKVFRAANTALTATGNHIESQWCGFAELEEFTIPSYKINDNGQFLFRFLRGSRKLRLLDIRDCVFNLESLLFLSCLTIEYLYLSRCSITDTTLEQIIASWASSLIDMDISWNPVGEEGLHSCLLTLAQDATQLQILNLAGTTANPHGVRSVIGGCGKLQSLNLTSCRCMPRGVKRQFDGKKQLKELRRSLNAQQDS</sequence>
<dbReference type="InterPro" id="IPR047922">
    <property type="entry name" value="FBXL6_F-box"/>
</dbReference>
<name>A0ABM1E123_PRICU</name>
<evidence type="ECO:0000313" key="4">
    <source>
        <dbReference type="Proteomes" id="UP000695022"/>
    </source>
</evidence>
<evidence type="ECO:0000259" key="3">
    <source>
        <dbReference type="Pfam" id="PF12937"/>
    </source>
</evidence>
<dbReference type="Pfam" id="PF12937">
    <property type="entry name" value="F-box-like"/>
    <property type="match status" value="1"/>
</dbReference>
<dbReference type="Proteomes" id="UP000695022">
    <property type="component" value="Unplaced"/>
</dbReference>
<dbReference type="Gene3D" id="3.80.10.10">
    <property type="entry name" value="Ribonuclease Inhibitor"/>
    <property type="match status" value="2"/>
</dbReference>
<dbReference type="PANTHER" id="PTHR13318">
    <property type="entry name" value="PARTNER OF PAIRED, ISOFORM B-RELATED"/>
    <property type="match status" value="1"/>
</dbReference>
<accession>A0ABM1E123</accession>
<reference evidence="5" key="1">
    <citation type="submission" date="2025-08" db="UniProtKB">
        <authorList>
            <consortium name="RefSeq"/>
        </authorList>
    </citation>
    <scope>IDENTIFICATION</scope>
</reference>
<dbReference type="SUPFAM" id="SSF52047">
    <property type="entry name" value="RNI-like"/>
    <property type="match status" value="1"/>
</dbReference>
<dbReference type="InterPro" id="IPR036047">
    <property type="entry name" value="F-box-like_dom_sf"/>
</dbReference>
<evidence type="ECO:0000313" key="5">
    <source>
        <dbReference type="RefSeq" id="XP_014665894.1"/>
    </source>
</evidence>
<evidence type="ECO:0000256" key="2">
    <source>
        <dbReference type="SAM" id="MobiDB-lite"/>
    </source>
</evidence>
<gene>
    <name evidence="5" type="primary">LOC106807902</name>
</gene>
<protein>
    <submittedName>
        <fullName evidence="5">F-box/LRR-repeat protein 6-like isoform X1</fullName>
    </submittedName>
</protein>
<dbReference type="SMART" id="SM00367">
    <property type="entry name" value="LRR_CC"/>
    <property type="match status" value="3"/>
</dbReference>
<dbReference type="CDD" id="cd22119">
    <property type="entry name" value="F-box_FBXL6"/>
    <property type="match status" value="1"/>
</dbReference>
<dbReference type="SUPFAM" id="SSF81383">
    <property type="entry name" value="F-box domain"/>
    <property type="match status" value="1"/>
</dbReference>
<organism evidence="4 5">
    <name type="scientific">Priapulus caudatus</name>
    <name type="common">Priapulid worm</name>
    <dbReference type="NCBI Taxonomy" id="37621"/>
    <lineage>
        <taxon>Eukaryota</taxon>
        <taxon>Metazoa</taxon>
        <taxon>Ecdysozoa</taxon>
        <taxon>Scalidophora</taxon>
        <taxon>Priapulida</taxon>
        <taxon>Priapulimorpha</taxon>
        <taxon>Priapulimorphida</taxon>
        <taxon>Priapulidae</taxon>
        <taxon>Priapulus</taxon>
    </lineage>
</organism>
<evidence type="ECO:0000256" key="1">
    <source>
        <dbReference type="ARBA" id="ARBA00022786"/>
    </source>
</evidence>
<feature type="region of interest" description="Disordered" evidence="2">
    <location>
        <begin position="22"/>
        <end position="57"/>
    </location>
</feature>
<feature type="domain" description="F-box" evidence="3">
    <location>
        <begin position="78"/>
        <end position="125"/>
    </location>
</feature>
<keyword evidence="1" id="KW-0833">Ubl conjugation pathway</keyword>
<dbReference type="RefSeq" id="XP_014665894.1">
    <property type="nucleotide sequence ID" value="XM_014810408.1"/>
</dbReference>
<feature type="compositionally biased region" description="Basic residues" evidence="2">
    <location>
        <begin position="42"/>
        <end position="55"/>
    </location>
</feature>
<dbReference type="Gene3D" id="1.20.1280.50">
    <property type="match status" value="1"/>
</dbReference>
<dbReference type="InterPro" id="IPR032675">
    <property type="entry name" value="LRR_dom_sf"/>
</dbReference>
<dbReference type="InterPro" id="IPR001810">
    <property type="entry name" value="F-box_dom"/>
</dbReference>
<proteinExistence type="predicted"/>
<dbReference type="InterPro" id="IPR006553">
    <property type="entry name" value="Leu-rich_rpt_Cys-con_subtyp"/>
</dbReference>
<keyword evidence="4" id="KW-1185">Reference proteome</keyword>
<dbReference type="GeneID" id="106807902"/>